<dbReference type="GO" id="GO:0005794">
    <property type="term" value="C:Golgi apparatus"/>
    <property type="evidence" value="ECO:0007669"/>
    <property type="project" value="UniProtKB-SubCell"/>
</dbReference>
<comment type="subcellular location">
    <subcellularLocation>
        <location evidence="7">Endoplasmic reticulum</location>
    </subcellularLocation>
    <subcellularLocation>
        <location evidence="7">Golgi apparatus</location>
        <location evidence="7">cis-Golgi network</location>
    </subcellularLocation>
    <subcellularLocation>
        <location evidence="1">Golgi apparatus</location>
    </subcellularLocation>
</comment>
<keyword evidence="5 7" id="KW-0333">Golgi apparatus</keyword>
<comment type="subunit">
    <text evidence="7">Part of the multisubunit transport protein particle (TRAPP) complex.</text>
</comment>
<keyword evidence="3 7" id="KW-0256">Endoplasmic reticulum</keyword>
<dbReference type="Gene3D" id="3.30.450.70">
    <property type="match status" value="1"/>
</dbReference>
<dbReference type="SUPFAM" id="SSF64356">
    <property type="entry name" value="SNARE-like"/>
    <property type="match status" value="1"/>
</dbReference>
<keyword evidence="4 7" id="KW-0931">ER-Golgi transport</keyword>
<gene>
    <name evidence="8" type="ORF">SEVIR_7G105800v2</name>
</gene>
<dbReference type="Gramene" id="TKW04387">
    <property type="protein sequence ID" value="TKW04387"/>
    <property type="gene ID" value="SEVIR_7G105800v2"/>
</dbReference>
<proteinExistence type="inferred from homology"/>
<dbReference type="InterPro" id="IPR007233">
    <property type="entry name" value="TRAPPC"/>
</dbReference>
<dbReference type="GO" id="GO:0030008">
    <property type="term" value="C:TRAPP complex"/>
    <property type="evidence" value="ECO:0007669"/>
    <property type="project" value="UniProtKB-UniRule"/>
</dbReference>
<dbReference type="EMBL" id="CM016558">
    <property type="protein sequence ID" value="TKW04387.1"/>
    <property type="molecule type" value="Genomic_DNA"/>
</dbReference>
<protein>
    <recommendedName>
        <fullName evidence="7">Trafficking protein particle complex subunit</fullName>
    </recommendedName>
</protein>
<comment type="similarity">
    <text evidence="6">Belongs to the TRAPP small subunits family. TRAPPC4 subfamily.</text>
</comment>
<evidence type="ECO:0000313" key="9">
    <source>
        <dbReference type="Proteomes" id="UP000298652"/>
    </source>
</evidence>
<keyword evidence="9" id="KW-1185">Reference proteome</keyword>
<keyword evidence="2 7" id="KW-0813">Transport</keyword>
<dbReference type="AlphaFoldDB" id="A0A4U6U2S0"/>
<evidence type="ECO:0000256" key="1">
    <source>
        <dbReference type="ARBA" id="ARBA00004555"/>
    </source>
</evidence>
<name>A0A4U6U2S0_SETVI</name>
<dbReference type="InterPro" id="IPR011012">
    <property type="entry name" value="Longin-like_dom_sf"/>
</dbReference>
<dbReference type="Pfam" id="PF04099">
    <property type="entry name" value="Sybindin"/>
    <property type="match status" value="1"/>
</dbReference>
<evidence type="ECO:0000256" key="5">
    <source>
        <dbReference type="ARBA" id="ARBA00023034"/>
    </source>
</evidence>
<dbReference type="SMART" id="SM01399">
    <property type="entry name" value="Sybindin"/>
    <property type="match status" value="1"/>
</dbReference>
<dbReference type="GO" id="GO:0005783">
    <property type="term" value="C:endoplasmic reticulum"/>
    <property type="evidence" value="ECO:0007669"/>
    <property type="project" value="UniProtKB-SubCell"/>
</dbReference>
<sequence length="200" mass="22343">MALAAIYSLFIINKSGGLIYYKQGGWTPMTVLDWQVFGIQCTLSPSSSPLSLAVQALTYYKPTTSISTASNLSQIIMIPAFPIWAMVVCLQSLGTGKHGYTTCCYQAQLRSYVIDYSASYCHMHLCCYRSALIASGTKNSVVCETGAQNMETLLKVIYELYTDFVLKNLFYEMEMPIRCELFDLNLAQVIQKDRVALLGR</sequence>
<evidence type="ECO:0000256" key="3">
    <source>
        <dbReference type="ARBA" id="ARBA00022824"/>
    </source>
</evidence>
<evidence type="ECO:0000256" key="6">
    <source>
        <dbReference type="ARBA" id="ARBA00038179"/>
    </source>
</evidence>
<evidence type="ECO:0000256" key="4">
    <source>
        <dbReference type="ARBA" id="ARBA00022892"/>
    </source>
</evidence>
<dbReference type="Proteomes" id="UP000298652">
    <property type="component" value="Chromosome 7"/>
</dbReference>
<dbReference type="PANTHER" id="PTHR23249:SF15">
    <property type="entry name" value="TRAFFICKING PROTEIN PARTICLE COMPLEX SUBUNIT 4"/>
    <property type="match status" value="1"/>
</dbReference>
<accession>A0A4U6U2S0</accession>
<organism evidence="8 9">
    <name type="scientific">Setaria viridis</name>
    <name type="common">Green bristlegrass</name>
    <name type="synonym">Setaria italica subsp. viridis</name>
    <dbReference type="NCBI Taxonomy" id="4556"/>
    <lineage>
        <taxon>Eukaryota</taxon>
        <taxon>Viridiplantae</taxon>
        <taxon>Streptophyta</taxon>
        <taxon>Embryophyta</taxon>
        <taxon>Tracheophyta</taxon>
        <taxon>Spermatophyta</taxon>
        <taxon>Magnoliopsida</taxon>
        <taxon>Liliopsida</taxon>
        <taxon>Poales</taxon>
        <taxon>Poaceae</taxon>
        <taxon>PACMAD clade</taxon>
        <taxon>Panicoideae</taxon>
        <taxon>Panicodae</taxon>
        <taxon>Paniceae</taxon>
        <taxon>Cenchrinae</taxon>
        <taxon>Setaria</taxon>
    </lineage>
</organism>
<evidence type="ECO:0000256" key="7">
    <source>
        <dbReference type="RuleBase" id="RU366065"/>
    </source>
</evidence>
<evidence type="ECO:0000313" key="8">
    <source>
        <dbReference type="EMBL" id="TKW04387.1"/>
    </source>
</evidence>
<reference evidence="8" key="1">
    <citation type="submission" date="2019-03" db="EMBL/GenBank/DDBJ databases">
        <title>WGS assembly of Setaria viridis.</title>
        <authorList>
            <person name="Huang P."/>
            <person name="Jenkins J."/>
            <person name="Grimwood J."/>
            <person name="Barry K."/>
            <person name="Healey A."/>
            <person name="Mamidi S."/>
            <person name="Sreedasyam A."/>
            <person name="Shu S."/>
            <person name="Feldman M."/>
            <person name="Wu J."/>
            <person name="Yu Y."/>
            <person name="Chen C."/>
            <person name="Johnson J."/>
            <person name="Rokhsar D."/>
            <person name="Baxter I."/>
            <person name="Schmutz J."/>
            <person name="Brutnell T."/>
            <person name="Kellogg E."/>
        </authorList>
    </citation>
    <scope>NUCLEOTIDE SEQUENCE [LARGE SCALE GENOMIC DNA]</scope>
</reference>
<evidence type="ECO:0000256" key="2">
    <source>
        <dbReference type="ARBA" id="ARBA00022448"/>
    </source>
</evidence>
<dbReference type="GO" id="GO:0006888">
    <property type="term" value="P:endoplasmic reticulum to Golgi vesicle-mediated transport"/>
    <property type="evidence" value="ECO:0007669"/>
    <property type="project" value="UniProtKB-UniRule"/>
</dbReference>
<dbReference type="PANTHER" id="PTHR23249">
    <property type="entry name" value="TRAFFICKING PROTEIN PARTICLE COMPLEX SUBUNIT"/>
    <property type="match status" value="1"/>
</dbReference>